<dbReference type="VEuPathDB" id="VectorBase:RSAN_035843"/>
<dbReference type="GO" id="GO:0016485">
    <property type="term" value="P:protein processing"/>
    <property type="evidence" value="ECO:0007669"/>
    <property type="project" value="TreeGrafter"/>
</dbReference>
<dbReference type="GO" id="GO:0004222">
    <property type="term" value="F:metalloendopeptidase activity"/>
    <property type="evidence" value="ECO:0007669"/>
    <property type="project" value="InterPro"/>
</dbReference>
<evidence type="ECO:0000313" key="3">
    <source>
        <dbReference type="EMBL" id="KAH7983345.1"/>
    </source>
</evidence>
<dbReference type="InterPro" id="IPR024079">
    <property type="entry name" value="MetalloPept_cat_dom_sf"/>
</dbReference>
<sequence length="380" mass="42725">MYCTTRYKPFETRSLVSYNAHEQKELLFTYVAVALTVLALCALLTTMLLLGVPTHLQDTVCTTAACTALESLLATSVDRTLDPCDNFYAYVCSGWAQSQNQSVYGSHLREFLADVHWIHTRVLVPSKAQTAQQMVAALYQTCTAVLVGGNDELPSFRRQLRLTGVPWPQVSSEPDVVATAASVYAAFQVTAMLRIRACRRETSDVLEIAPDVAFLRGWQATREQLIRADAYARFFEETKTKFGSLGTLFATAIFQLYLSKINSYPSIMDEALKRLRCFTELAEHRSDSLELYHQAASVKLALQALQSHSNKDNQRLRIFRSDQVFFVVMCYLLCNPNTSEHVILAEAICNEAVRNSREFSTAFGCPAGTPMHPWERCTFF</sequence>
<dbReference type="InterPro" id="IPR042089">
    <property type="entry name" value="Peptidase_M13_dom_2"/>
</dbReference>
<feature type="domain" description="Peptidase M13 C-terminal" evidence="2">
    <location>
        <begin position="296"/>
        <end position="377"/>
    </location>
</feature>
<dbReference type="Gene3D" id="1.10.1380.10">
    <property type="entry name" value="Neutral endopeptidase , domain2"/>
    <property type="match status" value="1"/>
</dbReference>
<dbReference type="EMBL" id="JABSTV010001245">
    <property type="protein sequence ID" value="KAH7983345.1"/>
    <property type="molecule type" value="Genomic_DNA"/>
</dbReference>
<reference evidence="3" key="2">
    <citation type="submission" date="2021-09" db="EMBL/GenBank/DDBJ databases">
        <authorList>
            <person name="Jia N."/>
            <person name="Wang J."/>
            <person name="Shi W."/>
            <person name="Du L."/>
            <person name="Sun Y."/>
            <person name="Zhan W."/>
            <person name="Jiang J."/>
            <person name="Wang Q."/>
            <person name="Zhang B."/>
            <person name="Ji P."/>
            <person name="Sakyi L.B."/>
            <person name="Cui X."/>
            <person name="Yuan T."/>
            <person name="Jiang B."/>
            <person name="Yang W."/>
            <person name="Lam T.T.-Y."/>
            <person name="Chang Q."/>
            <person name="Ding S."/>
            <person name="Wang X."/>
            <person name="Zhu J."/>
            <person name="Ruan X."/>
            <person name="Zhao L."/>
            <person name="Wei J."/>
            <person name="Que T."/>
            <person name="Du C."/>
            <person name="Cheng J."/>
            <person name="Dai P."/>
            <person name="Han X."/>
            <person name="Huang E."/>
            <person name="Gao Y."/>
            <person name="Liu J."/>
            <person name="Shao H."/>
            <person name="Ye R."/>
            <person name="Li L."/>
            <person name="Wei W."/>
            <person name="Wang X."/>
            <person name="Wang C."/>
            <person name="Huo Q."/>
            <person name="Li W."/>
            <person name="Guo W."/>
            <person name="Chen H."/>
            <person name="Chen S."/>
            <person name="Zhou L."/>
            <person name="Zhou L."/>
            <person name="Ni X."/>
            <person name="Tian J."/>
            <person name="Zhou Y."/>
            <person name="Sheng Y."/>
            <person name="Liu T."/>
            <person name="Pan Y."/>
            <person name="Xia L."/>
            <person name="Li J."/>
            <person name="Zhao F."/>
            <person name="Cao W."/>
        </authorList>
    </citation>
    <scope>NUCLEOTIDE SEQUENCE</scope>
    <source>
        <strain evidence="3">Rsan-2018</strain>
        <tissue evidence="3">Larvae</tissue>
    </source>
</reference>
<feature type="transmembrane region" description="Helical" evidence="1">
    <location>
        <begin position="27"/>
        <end position="52"/>
    </location>
</feature>
<dbReference type="PANTHER" id="PTHR11733:SF241">
    <property type="entry name" value="GH26575P-RELATED"/>
    <property type="match status" value="1"/>
</dbReference>
<keyword evidence="4" id="KW-1185">Reference proteome</keyword>
<evidence type="ECO:0000259" key="2">
    <source>
        <dbReference type="Pfam" id="PF01431"/>
    </source>
</evidence>
<dbReference type="InterPro" id="IPR000718">
    <property type="entry name" value="Peptidase_M13"/>
</dbReference>
<accession>A0A9D4T9H9</accession>
<dbReference type="PANTHER" id="PTHR11733">
    <property type="entry name" value="ZINC METALLOPROTEASE FAMILY M13 NEPRILYSIN-RELATED"/>
    <property type="match status" value="1"/>
</dbReference>
<evidence type="ECO:0000256" key="1">
    <source>
        <dbReference type="SAM" id="Phobius"/>
    </source>
</evidence>
<dbReference type="PROSITE" id="PS51885">
    <property type="entry name" value="NEPRILYSIN"/>
    <property type="match status" value="1"/>
</dbReference>
<protein>
    <recommendedName>
        <fullName evidence="2">Peptidase M13 C-terminal domain-containing protein</fullName>
    </recommendedName>
</protein>
<comment type="caution">
    <text evidence="3">The sequence shown here is derived from an EMBL/GenBank/DDBJ whole genome shotgun (WGS) entry which is preliminary data.</text>
</comment>
<reference evidence="3" key="1">
    <citation type="journal article" date="2020" name="Cell">
        <title>Large-Scale Comparative Analyses of Tick Genomes Elucidate Their Genetic Diversity and Vector Capacities.</title>
        <authorList>
            <consortium name="Tick Genome and Microbiome Consortium (TIGMIC)"/>
            <person name="Jia N."/>
            <person name="Wang J."/>
            <person name="Shi W."/>
            <person name="Du L."/>
            <person name="Sun Y."/>
            <person name="Zhan W."/>
            <person name="Jiang J.F."/>
            <person name="Wang Q."/>
            <person name="Zhang B."/>
            <person name="Ji P."/>
            <person name="Bell-Sakyi L."/>
            <person name="Cui X.M."/>
            <person name="Yuan T.T."/>
            <person name="Jiang B.G."/>
            <person name="Yang W.F."/>
            <person name="Lam T.T."/>
            <person name="Chang Q.C."/>
            <person name="Ding S.J."/>
            <person name="Wang X.J."/>
            <person name="Zhu J.G."/>
            <person name="Ruan X.D."/>
            <person name="Zhao L."/>
            <person name="Wei J.T."/>
            <person name="Ye R.Z."/>
            <person name="Que T.C."/>
            <person name="Du C.H."/>
            <person name="Zhou Y.H."/>
            <person name="Cheng J.X."/>
            <person name="Dai P.F."/>
            <person name="Guo W.B."/>
            <person name="Han X.H."/>
            <person name="Huang E.J."/>
            <person name="Li L.F."/>
            <person name="Wei W."/>
            <person name="Gao Y.C."/>
            <person name="Liu J.Z."/>
            <person name="Shao H.Z."/>
            <person name="Wang X."/>
            <person name="Wang C.C."/>
            <person name="Yang T.C."/>
            <person name="Huo Q.B."/>
            <person name="Li W."/>
            <person name="Chen H.Y."/>
            <person name="Chen S.E."/>
            <person name="Zhou L.G."/>
            <person name="Ni X.B."/>
            <person name="Tian J.H."/>
            <person name="Sheng Y."/>
            <person name="Liu T."/>
            <person name="Pan Y.S."/>
            <person name="Xia L.Y."/>
            <person name="Li J."/>
            <person name="Zhao F."/>
            <person name="Cao W.C."/>
        </authorList>
    </citation>
    <scope>NUCLEOTIDE SEQUENCE</scope>
    <source>
        <strain evidence="3">Rsan-2018</strain>
    </source>
</reference>
<organism evidence="3 4">
    <name type="scientific">Rhipicephalus sanguineus</name>
    <name type="common">Brown dog tick</name>
    <name type="synonym">Ixodes sanguineus</name>
    <dbReference type="NCBI Taxonomy" id="34632"/>
    <lineage>
        <taxon>Eukaryota</taxon>
        <taxon>Metazoa</taxon>
        <taxon>Ecdysozoa</taxon>
        <taxon>Arthropoda</taxon>
        <taxon>Chelicerata</taxon>
        <taxon>Arachnida</taxon>
        <taxon>Acari</taxon>
        <taxon>Parasitiformes</taxon>
        <taxon>Ixodida</taxon>
        <taxon>Ixodoidea</taxon>
        <taxon>Ixodidae</taxon>
        <taxon>Rhipicephalinae</taxon>
        <taxon>Rhipicephalus</taxon>
        <taxon>Rhipicephalus</taxon>
    </lineage>
</organism>
<dbReference type="SUPFAM" id="SSF55486">
    <property type="entry name" value="Metalloproteases ('zincins'), catalytic domain"/>
    <property type="match status" value="2"/>
</dbReference>
<dbReference type="GO" id="GO:0005886">
    <property type="term" value="C:plasma membrane"/>
    <property type="evidence" value="ECO:0007669"/>
    <property type="project" value="TreeGrafter"/>
</dbReference>
<dbReference type="Pfam" id="PF01431">
    <property type="entry name" value="Peptidase_M13"/>
    <property type="match status" value="1"/>
</dbReference>
<keyword evidence="1" id="KW-0812">Transmembrane</keyword>
<dbReference type="AlphaFoldDB" id="A0A9D4T9H9"/>
<dbReference type="Gene3D" id="3.40.390.10">
    <property type="entry name" value="Collagenase (Catalytic Domain)"/>
    <property type="match status" value="2"/>
</dbReference>
<evidence type="ECO:0000313" key="4">
    <source>
        <dbReference type="Proteomes" id="UP000821837"/>
    </source>
</evidence>
<gene>
    <name evidence="3" type="ORF">HPB52_011341</name>
</gene>
<dbReference type="InterPro" id="IPR018497">
    <property type="entry name" value="Peptidase_M13_C"/>
</dbReference>
<dbReference type="Proteomes" id="UP000821837">
    <property type="component" value="Chromosome 1"/>
</dbReference>
<keyword evidence="1" id="KW-1133">Transmembrane helix</keyword>
<name>A0A9D4T9H9_RHISA</name>
<proteinExistence type="predicted"/>
<keyword evidence="1" id="KW-0472">Membrane</keyword>